<keyword evidence="20" id="KW-0407">Ion channel</keyword>
<keyword evidence="17" id="KW-0406">Ion transport</keyword>
<dbReference type="GO" id="GO:0005524">
    <property type="term" value="F:ATP binding"/>
    <property type="evidence" value="ECO:0007669"/>
    <property type="project" value="InterPro"/>
</dbReference>
<evidence type="ECO:0000256" key="14">
    <source>
        <dbReference type="ARBA" id="ARBA00022833"/>
    </source>
</evidence>
<evidence type="ECO:0000256" key="20">
    <source>
        <dbReference type="ARBA" id="ARBA00023303"/>
    </source>
</evidence>
<evidence type="ECO:0000256" key="13">
    <source>
        <dbReference type="ARBA" id="ARBA00022777"/>
    </source>
</evidence>
<comment type="catalytic activity">
    <reaction evidence="23">
        <text>Zn(2+)(in) = Zn(2+)(out)</text>
        <dbReference type="Rhea" id="RHEA:29351"/>
        <dbReference type="ChEBI" id="CHEBI:29105"/>
    </reaction>
</comment>
<dbReference type="PANTHER" id="PTHR13800:SF15">
    <property type="entry name" value="TRANSIENT RECEPTOR POTENTIAL CATION CHANNEL SUBFAMILY M MEMBER 6"/>
    <property type="match status" value="1"/>
</dbReference>
<evidence type="ECO:0000256" key="6">
    <source>
        <dbReference type="ARBA" id="ARBA00022527"/>
    </source>
</evidence>
<dbReference type="GO" id="GO:0046872">
    <property type="term" value="F:metal ion binding"/>
    <property type="evidence" value="ECO:0007669"/>
    <property type="project" value="UniProtKB-KW"/>
</dbReference>
<dbReference type="Gene3D" id="3.30.200.20">
    <property type="entry name" value="Phosphorylase Kinase, domain 1"/>
    <property type="match status" value="1"/>
</dbReference>
<evidence type="ECO:0000256" key="23">
    <source>
        <dbReference type="ARBA" id="ARBA00034634"/>
    </source>
</evidence>
<dbReference type="PANTHER" id="PTHR13800">
    <property type="entry name" value="TRANSIENT RECEPTOR POTENTIAL CATION CHANNEL, SUBFAMILY M, MEMBER 6"/>
    <property type="match status" value="1"/>
</dbReference>
<dbReference type="Gene3D" id="3.20.200.10">
    <property type="entry name" value="MHCK/EF2 kinase"/>
    <property type="match status" value="1"/>
</dbReference>
<keyword evidence="14" id="KW-0862">Zinc</keyword>
<dbReference type="InterPro" id="IPR037162">
    <property type="entry name" value="TRPM_tetra_sf"/>
</dbReference>
<keyword evidence="9" id="KW-0107">Calcium channel</keyword>
<keyword evidence="8" id="KW-0109">Calcium transport</keyword>
<name>A0A8C7HV80_ONCKI</name>
<feature type="transmembrane region" description="Helical" evidence="28">
    <location>
        <begin position="845"/>
        <end position="867"/>
    </location>
</feature>
<dbReference type="Proteomes" id="UP000694557">
    <property type="component" value="Unassembled WGS sequence"/>
</dbReference>
<evidence type="ECO:0000256" key="21">
    <source>
        <dbReference type="ARBA" id="ARBA00025760"/>
    </source>
</evidence>
<evidence type="ECO:0000256" key="27">
    <source>
        <dbReference type="SAM" id="MobiDB-lite"/>
    </source>
</evidence>
<comment type="catalytic activity">
    <reaction evidence="24">
        <text>Ca(2+)(in) = Ca(2+)(out)</text>
        <dbReference type="Rhea" id="RHEA:29671"/>
        <dbReference type="ChEBI" id="CHEBI:29108"/>
    </reaction>
</comment>
<dbReference type="Pfam" id="PF00520">
    <property type="entry name" value="Ion_trans"/>
    <property type="match status" value="1"/>
</dbReference>
<proteinExistence type="inferred from homology"/>
<evidence type="ECO:0000256" key="8">
    <source>
        <dbReference type="ARBA" id="ARBA00022568"/>
    </source>
</evidence>
<comment type="catalytic activity">
    <reaction evidence="26">
        <text>L-seryl-[protein] + ATP = O-phospho-L-seryl-[protein] + ADP + H(+)</text>
        <dbReference type="Rhea" id="RHEA:17989"/>
        <dbReference type="Rhea" id="RHEA-COMP:9863"/>
        <dbReference type="Rhea" id="RHEA-COMP:11604"/>
        <dbReference type="ChEBI" id="CHEBI:15378"/>
        <dbReference type="ChEBI" id="CHEBI:29999"/>
        <dbReference type="ChEBI" id="CHEBI:30616"/>
        <dbReference type="ChEBI" id="CHEBI:83421"/>
        <dbReference type="ChEBI" id="CHEBI:456216"/>
        <dbReference type="EC" id="2.7.11.1"/>
    </reaction>
</comment>
<evidence type="ECO:0000256" key="16">
    <source>
        <dbReference type="ARBA" id="ARBA00022989"/>
    </source>
</evidence>
<feature type="compositionally biased region" description="Basic and acidic residues" evidence="27">
    <location>
        <begin position="582"/>
        <end position="591"/>
    </location>
</feature>
<feature type="transmembrane region" description="Helical" evidence="28">
    <location>
        <begin position="1057"/>
        <end position="1080"/>
    </location>
</feature>
<keyword evidence="31" id="KW-1185">Reference proteome</keyword>
<reference evidence="30" key="1">
    <citation type="submission" date="2025-08" db="UniProtKB">
        <authorList>
            <consortium name="Ensembl"/>
        </authorList>
    </citation>
    <scope>IDENTIFICATION</scope>
</reference>
<feature type="transmembrane region" description="Helical" evidence="28">
    <location>
        <begin position="984"/>
        <end position="1004"/>
    </location>
</feature>
<dbReference type="PROSITE" id="PS51158">
    <property type="entry name" value="ALPHA_KINASE"/>
    <property type="match status" value="1"/>
</dbReference>
<keyword evidence="16 28" id="KW-1133">Transmembrane helix</keyword>
<keyword evidence="7" id="KW-0597">Phosphoprotein</keyword>
<keyword evidence="11 28" id="KW-0812">Transmembrane</keyword>
<feature type="region of interest" description="Disordered" evidence="27">
    <location>
        <begin position="548"/>
        <end position="597"/>
    </location>
</feature>
<evidence type="ECO:0000256" key="18">
    <source>
        <dbReference type="ARBA" id="ARBA00023136"/>
    </source>
</evidence>
<dbReference type="InterPro" id="IPR041491">
    <property type="entry name" value="TRPM_SLOG"/>
</dbReference>
<evidence type="ECO:0000256" key="28">
    <source>
        <dbReference type="SAM" id="Phobius"/>
    </source>
</evidence>
<dbReference type="EC" id="2.7.11.1" evidence="3"/>
<dbReference type="InterPro" id="IPR005821">
    <property type="entry name" value="Ion_trans_dom"/>
</dbReference>
<evidence type="ECO:0000256" key="22">
    <source>
        <dbReference type="ARBA" id="ARBA00034269"/>
    </source>
</evidence>
<keyword evidence="13" id="KW-0418">Kinase</keyword>
<evidence type="ECO:0000256" key="26">
    <source>
        <dbReference type="ARBA" id="ARBA00048679"/>
    </source>
</evidence>
<evidence type="ECO:0000256" key="11">
    <source>
        <dbReference type="ARBA" id="ARBA00022692"/>
    </source>
</evidence>
<dbReference type="Pfam" id="PF02816">
    <property type="entry name" value="Alpha_kinase"/>
    <property type="match status" value="1"/>
</dbReference>
<accession>A0A8C7HV80</accession>
<dbReference type="GO" id="GO:0004674">
    <property type="term" value="F:protein serine/threonine kinase activity"/>
    <property type="evidence" value="ECO:0007669"/>
    <property type="project" value="UniProtKB-KW"/>
</dbReference>
<keyword evidence="10" id="KW-0808">Transferase</keyword>
<dbReference type="InterPro" id="IPR011009">
    <property type="entry name" value="Kinase-like_dom_sf"/>
</dbReference>
<dbReference type="Gene3D" id="1.20.5.1010">
    <property type="entry name" value="TRPM, tetramerisation domain"/>
    <property type="match status" value="1"/>
</dbReference>
<dbReference type="InterPro" id="IPR032415">
    <property type="entry name" value="TRPM_tetra"/>
</dbReference>
<comment type="similarity">
    <text evidence="21">In the C-terminal section; belongs to the protein kinase superfamily. Alpha-type protein kinase family. ALPK subfamily.</text>
</comment>
<evidence type="ECO:0000256" key="25">
    <source>
        <dbReference type="ARBA" id="ARBA00047899"/>
    </source>
</evidence>
<reference evidence="30" key="2">
    <citation type="submission" date="2025-09" db="UniProtKB">
        <authorList>
            <consortium name="Ensembl"/>
        </authorList>
    </citation>
    <scope>IDENTIFICATION</scope>
</reference>
<dbReference type="InterPro" id="IPR050927">
    <property type="entry name" value="TRPM"/>
</dbReference>
<dbReference type="Pfam" id="PF25508">
    <property type="entry name" value="TRPM2"/>
    <property type="match status" value="2"/>
</dbReference>
<evidence type="ECO:0000256" key="17">
    <source>
        <dbReference type="ARBA" id="ARBA00023065"/>
    </source>
</evidence>
<comment type="catalytic activity">
    <reaction evidence="22">
        <text>Mg(2+)(in) = Mg(2+)(out)</text>
        <dbReference type="Rhea" id="RHEA:29827"/>
        <dbReference type="ChEBI" id="CHEBI:18420"/>
    </reaction>
</comment>
<evidence type="ECO:0000256" key="4">
    <source>
        <dbReference type="ARBA" id="ARBA00022448"/>
    </source>
</evidence>
<dbReference type="GO" id="GO:0005262">
    <property type="term" value="F:calcium channel activity"/>
    <property type="evidence" value="ECO:0007669"/>
    <property type="project" value="UniProtKB-KW"/>
</dbReference>
<dbReference type="Pfam" id="PF16519">
    <property type="entry name" value="TRPM_tetra"/>
    <property type="match status" value="1"/>
</dbReference>
<dbReference type="GO" id="GO:0016324">
    <property type="term" value="C:apical plasma membrane"/>
    <property type="evidence" value="ECO:0007669"/>
    <property type="project" value="TreeGrafter"/>
</dbReference>
<keyword evidence="12" id="KW-0479">Metal-binding</keyword>
<keyword evidence="4" id="KW-0813">Transport</keyword>
<evidence type="ECO:0000256" key="19">
    <source>
        <dbReference type="ARBA" id="ARBA00023242"/>
    </source>
</evidence>
<dbReference type="SMART" id="SM00811">
    <property type="entry name" value="Alpha_kinase"/>
    <property type="match status" value="1"/>
</dbReference>
<dbReference type="SUPFAM" id="SSF56112">
    <property type="entry name" value="Protein kinase-like (PK-like)"/>
    <property type="match status" value="1"/>
</dbReference>
<evidence type="ECO:0000256" key="1">
    <source>
        <dbReference type="ARBA" id="ARBA00004123"/>
    </source>
</evidence>
<evidence type="ECO:0000256" key="10">
    <source>
        <dbReference type="ARBA" id="ARBA00022679"/>
    </source>
</evidence>
<organism evidence="30 31">
    <name type="scientific">Oncorhynchus kisutch</name>
    <name type="common">Coho salmon</name>
    <name type="synonym">Salmo kisutch</name>
    <dbReference type="NCBI Taxonomy" id="8019"/>
    <lineage>
        <taxon>Eukaryota</taxon>
        <taxon>Metazoa</taxon>
        <taxon>Chordata</taxon>
        <taxon>Craniata</taxon>
        <taxon>Vertebrata</taxon>
        <taxon>Euteleostomi</taxon>
        <taxon>Actinopterygii</taxon>
        <taxon>Neopterygii</taxon>
        <taxon>Teleostei</taxon>
        <taxon>Protacanthopterygii</taxon>
        <taxon>Salmoniformes</taxon>
        <taxon>Salmonidae</taxon>
        <taxon>Salmoninae</taxon>
        <taxon>Oncorhynchus</taxon>
    </lineage>
</organism>
<comment type="subcellular location">
    <subcellularLocation>
        <location evidence="2">Cell membrane</location>
        <topology evidence="2">Multi-pass membrane protein</topology>
    </subcellularLocation>
    <subcellularLocation>
        <location evidence="1">Nucleus</location>
    </subcellularLocation>
</comment>
<evidence type="ECO:0000256" key="2">
    <source>
        <dbReference type="ARBA" id="ARBA00004651"/>
    </source>
</evidence>
<protein>
    <recommendedName>
        <fullName evidence="3">non-specific serine/threonine protein kinase</fullName>
        <ecNumber evidence="3">2.7.11.1</ecNumber>
    </recommendedName>
</protein>
<evidence type="ECO:0000256" key="3">
    <source>
        <dbReference type="ARBA" id="ARBA00012513"/>
    </source>
</evidence>
<keyword evidence="5" id="KW-1003">Cell membrane</keyword>
<feature type="transmembrane region" description="Helical" evidence="28">
    <location>
        <begin position="745"/>
        <end position="763"/>
    </location>
</feature>
<evidence type="ECO:0000259" key="29">
    <source>
        <dbReference type="PROSITE" id="PS51158"/>
    </source>
</evidence>
<evidence type="ECO:0000256" key="24">
    <source>
        <dbReference type="ARBA" id="ARBA00036634"/>
    </source>
</evidence>
<dbReference type="Ensembl" id="ENSOKIT00005068074.1">
    <property type="protein sequence ID" value="ENSOKIP00005064050.1"/>
    <property type="gene ID" value="ENSOKIG00005027414.1"/>
</dbReference>
<comment type="catalytic activity">
    <reaction evidence="25">
        <text>L-threonyl-[protein] + ATP = O-phospho-L-threonyl-[protein] + ADP + H(+)</text>
        <dbReference type="Rhea" id="RHEA:46608"/>
        <dbReference type="Rhea" id="RHEA-COMP:11060"/>
        <dbReference type="Rhea" id="RHEA-COMP:11605"/>
        <dbReference type="ChEBI" id="CHEBI:15378"/>
        <dbReference type="ChEBI" id="CHEBI:30013"/>
        <dbReference type="ChEBI" id="CHEBI:30616"/>
        <dbReference type="ChEBI" id="CHEBI:61977"/>
        <dbReference type="ChEBI" id="CHEBI:456216"/>
        <dbReference type="EC" id="2.7.11.1"/>
    </reaction>
</comment>
<evidence type="ECO:0000256" key="5">
    <source>
        <dbReference type="ARBA" id="ARBA00022475"/>
    </source>
</evidence>
<keyword evidence="6" id="KW-0723">Serine/threonine-protein kinase</keyword>
<evidence type="ECO:0000256" key="9">
    <source>
        <dbReference type="ARBA" id="ARBA00022673"/>
    </source>
</evidence>
<evidence type="ECO:0000313" key="31">
    <source>
        <dbReference type="Proteomes" id="UP000694557"/>
    </source>
</evidence>
<evidence type="ECO:0000313" key="30">
    <source>
        <dbReference type="Ensembl" id="ENSOKIP00005064050.1"/>
    </source>
</evidence>
<dbReference type="GeneTree" id="ENSGT00940000158164"/>
<gene>
    <name evidence="30" type="primary">TRPM6</name>
</gene>
<evidence type="ECO:0000256" key="12">
    <source>
        <dbReference type="ARBA" id="ARBA00022723"/>
    </source>
</evidence>
<keyword evidence="18 28" id="KW-0472">Membrane</keyword>
<keyword evidence="19" id="KW-0539">Nucleus</keyword>
<dbReference type="GO" id="GO:0051262">
    <property type="term" value="P:protein tetramerization"/>
    <property type="evidence" value="ECO:0007669"/>
    <property type="project" value="InterPro"/>
</dbReference>
<dbReference type="InterPro" id="IPR057366">
    <property type="entry name" value="TRPM-like"/>
</dbReference>
<dbReference type="InterPro" id="IPR004166">
    <property type="entry name" value="a-kinase_dom"/>
</dbReference>
<dbReference type="Pfam" id="PF18139">
    <property type="entry name" value="LSDAT_euk"/>
    <property type="match status" value="1"/>
</dbReference>
<feature type="domain" description="Alpha-type protein kinase" evidence="29">
    <location>
        <begin position="1685"/>
        <end position="1917"/>
    </location>
</feature>
<keyword evidence="15" id="KW-0106">Calcium</keyword>
<feature type="transmembrane region" description="Helical" evidence="28">
    <location>
        <begin position="918"/>
        <end position="937"/>
    </location>
</feature>
<evidence type="ECO:0000256" key="15">
    <source>
        <dbReference type="ARBA" id="ARBA00022837"/>
    </source>
</evidence>
<evidence type="ECO:0000256" key="7">
    <source>
        <dbReference type="ARBA" id="ARBA00022553"/>
    </source>
</evidence>
<dbReference type="GO" id="GO:0005634">
    <property type="term" value="C:nucleus"/>
    <property type="evidence" value="ECO:0007669"/>
    <property type="project" value="UniProtKB-SubCell"/>
</dbReference>
<sequence>MLCVVFQSQRSWIDDTFCKRECIKFIPACGDIHRCCCGRLVGEHTWLETGPFMSHWPGPQAVQEERWSVECHTQASATDAYGTIDFQDSADRNCHAKYVRVAVDTKAEALLQLMLREWQMERPKLLLTVHGGAENFPLPLKVRQAFSKGLITAAQSTGAWIFTDGINTGVSLYVGEAVKAYGTNGRRKRNAVGVTPWGVIDNHGDLIGRDVLRPYQPLRSPLSKTVCLNSLHSHFLLVDDGTLGKHGCQLGLRRKLERHIQLQKIHPRVNQGVPVVCVVVEGGPDIVSMVLDYVSSVPPVPVFVFEGSGRSADLLAFLHKQTAMDRQLDTDIKEDFLLRIGGMFGLERADVNQLYNLLMECMDYRQSITIFDSESEDQQEADCAILMATLKGTKSSPAEQLGTALAWDRADVANKHIQVYGQYWQVGSLEQAMLDALIMDRVGFVKLLIDNGMSMNRFLTVSRLEELYNTQQGPTDNFLHHLVEDVKQNHIPKGYRVSLIDVGQVIEYLIGGAYRSTYTRKHFRAYYNHLHTHCMDTGLDRIVQDPGPNGEACTLHPPQSPNNSPSCKPVFHTAQPYKRKERSMVPRDPKEAQQQSSKLGDSSLVVFNFNDLFVWAVLQRRQQMALFLWQHGEEAMVRATVACKLYRAMAHEAKQSNMDDTTAEQLKTYSLDFGQLAVDVLDNAFRQNERMAMKLLTSEMEAWSHFTCLQMAVSSRLRPFVSHSCTQMLLTDLWTGRLNMRKNSWFKIILSILMPPAILLLDFKSQADMSHVPQSQEALQFIWDTGRPEAAQEEGHTVTKEGQDVEKGSACWERTSDPEADTVIPVTTPCLFWTRRLYEFYNTPVVKFMFHTMSYLAFLMLFSYTVLVKMEDRPSTQEWLVIVYIVSTAVEKIREVFMSEPRKPSQKLKVWFGEYWNVSDFLAILLFLVGLALRWHSGSYRTAGRITYCLDIIFWYVRMLDLLAVNQHAGHYLTMITKMTSNMFYIVVMMAIVLLSFGVSRKAILSPDEAPSWSLLRDVVNQPYWMMFGEGYPDEIDACAEGKPCAPGAFLHPFLQAVYLFFQYLIMVNVLLALLNNVYFKMKSTSKKLWMYNRYRYIMTYQEKPWLPPPLVSLSHVTLCVTTIYRKHRGLSEKERDSCRLKLYLGREELKRLHEFEDRCVIAYFHKKKQDVLCSQIHRIRATAERAEEMGVVIGEVSERVHFIQDSLQVLDSQLGQLQVLSALAVDTLTLLSASDSLQQKEAHLGHCRPIAHSHHHSPNSCTLPHIDITPCHTPKAYHSTPPSLLWGLTSLSHRPPLEWHPGTWGDGGREGWGAGETKEEEEVQSIMVHHGGEVCPVGFGFGPHDSLPHLGGAGLRDKTPCESCGPSHCGSPLHPWTWAVEGSLEPPHCKPWAYYDPEMSMEEDKEGEVGQPFNVDVSRASSHDFLLLDPQDERGCGAMGLVNPSFCMDDDPGAASSRLGQWGRKCPHRWTCLSRDQPHRHRRSPSSSMENMALSNPSLRPLQASFPALDCLSGERSFTADIPLGCSKSREWSKSSDLAMTSGSRERCQARKTVKILEGSSSDAVDSYLSDVCRKRRRRGEEPVCWSASASLNKFNLEPLDTLQKEHFSHQDSSQSVWTSWARSVSRRSSVQGGITPEDLDPHYSAMEKNNLMRLAHTIPFTPGSIMAGEEVSVYSLEEVEAAGAESSVISWSPRGLSAVLQPLSSEGCLDGALRRAMRVLCTWAEGDILSVGCVYVVKAFQPKVIRTWQRVFHSDTPLQLCLREIQQQRAAQKLMHVFNQVKPENVPLSPRFLDVSLLHCHSDGQWLTIERNMLGDFRKYNNNTGEEITPCCGMEETLLAFSHWTYQYSCRELLVLDIQGVGSELTDPSVIRADDKSLTGDMVFGPANLGDTAIQSFVLKHTCNSCCKNLGLSDLKRSTDSCGKTEHRSSEEESGVIVTRV</sequence>